<dbReference type="SMART" id="SM00530">
    <property type="entry name" value="HTH_XRE"/>
    <property type="match status" value="1"/>
</dbReference>
<feature type="domain" description="HTH cro/C1-type" evidence="1">
    <location>
        <begin position="38"/>
        <end position="92"/>
    </location>
</feature>
<name>A0A840AGS4_9HYPH</name>
<proteinExistence type="predicted"/>
<gene>
    <name evidence="2" type="ORF">GGR25_000369</name>
</gene>
<dbReference type="SUPFAM" id="SSF47413">
    <property type="entry name" value="lambda repressor-like DNA-binding domains"/>
    <property type="match status" value="1"/>
</dbReference>
<dbReference type="AlphaFoldDB" id="A0A840AGS4"/>
<dbReference type="GO" id="GO:0003677">
    <property type="term" value="F:DNA binding"/>
    <property type="evidence" value="ECO:0007669"/>
    <property type="project" value="InterPro"/>
</dbReference>
<protein>
    <submittedName>
        <fullName evidence="2">Ribosome-binding protein aMBF1 (Putative translation factor)</fullName>
    </submittedName>
</protein>
<accession>A0A840AGS4</accession>
<dbReference type="Gene3D" id="1.10.260.40">
    <property type="entry name" value="lambda repressor-like DNA-binding domains"/>
    <property type="match status" value="1"/>
</dbReference>
<keyword evidence="3" id="KW-1185">Reference proteome</keyword>
<dbReference type="CDD" id="cd00093">
    <property type="entry name" value="HTH_XRE"/>
    <property type="match status" value="1"/>
</dbReference>
<dbReference type="RefSeq" id="WP_183397016.1">
    <property type="nucleotide sequence ID" value="NZ_JACIDS010000001.1"/>
</dbReference>
<dbReference type="Proteomes" id="UP000553963">
    <property type="component" value="Unassembled WGS sequence"/>
</dbReference>
<evidence type="ECO:0000313" key="3">
    <source>
        <dbReference type="Proteomes" id="UP000553963"/>
    </source>
</evidence>
<reference evidence="2 3" key="1">
    <citation type="submission" date="2020-08" db="EMBL/GenBank/DDBJ databases">
        <title>Genomic Encyclopedia of Type Strains, Phase IV (KMG-IV): sequencing the most valuable type-strain genomes for metagenomic binning, comparative biology and taxonomic classification.</title>
        <authorList>
            <person name="Goeker M."/>
        </authorList>
    </citation>
    <scope>NUCLEOTIDE SEQUENCE [LARGE SCALE GENOMIC DNA]</scope>
    <source>
        <strain evidence="2 3">DSM 25966</strain>
    </source>
</reference>
<comment type="caution">
    <text evidence="2">The sequence shown here is derived from an EMBL/GenBank/DDBJ whole genome shotgun (WGS) entry which is preliminary data.</text>
</comment>
<evidence type="ECO:0000313" key="2">
    <source>
        <dbReference type="EMBL" id="MBB3929350.1"/>
    </source>
</evidence>
<dbReference type="InterPro" id="IPR001387">
    <property type="entry name" value="Cro/C1-type_HTH"/>
</dbReference>
<dbReference type="Pfam" id="PF01381">
    <property type="entry name" value="HTH_3"/>
    <property type="match status" value="1"/>
</dbReference>
<sequence length="93" mass="9811">MNGTNPRPADGIIAHQAAVADAVPVQTMRVDWMTGAEIAALRAQRGWSQIDLAFAAGMLPDHLRAIEAGVEPTVAERQALAAALDLEDHAPMS</sequence>
<dbReference type="PROSITE" id="PS50943">
    <property type="entry name" value="HTH_CROC1"/>
    <property type="match status" value="1"/>
</dbReference>
<dbReference type="EMBL" id="JACIDS010000001">
    <property type="protein sequence ID" value="MBB3929350.1"/>
    <property type="molecule type" value="Genomic_DNA"/>
</dbReference>
<dbReference type="InterPro" id="IPR010982">
    <property type="entry name" value="Lambda_DNA-bd_dom_sf"/>
</dbReference>
<evidence type="ECO:0000259" key="1">
    <source>
        <dbReference type="PROSITE" id="PS50943"/>
    </source>
</evidence>
<organism evidence="2 3">
    <name type="scientific">Kaistia hirudinis</name>
    <dbReference type="NCBI Taxonomy" id="1293440"/>
    <lineage>
        <taxon>Bacteria</taxon>
        <taxon>Pseudomonadati</taxon>
        <taxon>Pseudomonadota</taxon>
        <taxon>Alphaproteobacteria</taxon>
        <taxon>Hyphomicrobiales</taxon>
        <taxon>Kaistiaceae</taxon>
        <taxon>Kaistia</taxon>
    </lineage>
</organism>